<dbReference type="GO" id="GO:0031522">
    <property type="term" value="C:cell envelope Sec protein transport complex"/>
    <property type="evidence" value="ECO:0007669"/>
    <property type="project" value="TreeGrafter"/>
</dbReference>
<dbReference type="GO" id="GO:0005524">
    <property type="term" value="F:ATP binding"/>
    <property type="evidence" value="ECO:0007669"/>
    <property type="project" value="InterPro"/>
</dbReference>
<name>A0A7V2F330_UNCEI</name>
<dbReference type="InterPro" id="IPR004027">
    <property type="entry name" value="SEC_C_motif"/>
</dbReference>
<comment type="caution">
    <text evidence="7">The sequence shown here is derived from an EMBL/GenBank/DDBJ whole genome shotgun (WGS) entry which is preliminary data.</text>
</comment>
<evidence type="ECO:0000256" key="5">
    <source>
        <dbReference type="SAM" id="MobiDB-lite"/>
    </source>
</evidence>
<evidence type="ECO:0000256" key="1">
    <source>
        <dbReference type="ARBA" id="ARBA00001947"/>
    </source>
</evidence>
<dbReference type="GO" id="GO:0046872">
    <property type="term" value="F:metal ion binding"/>
    <property type="evidence" value="ECO:0007669"/>
    <property type="project" value="UniProtKB-KW"/>
</dbReference>
<comment type="cofactor">
    <cofactor evidence="1">
        <name>Zn(2+)</name>
        <dbReference type="ChEBI" id="CHEBI:29105"/>
    </cofactor>
</comment>
<feature type="non-terminal residue" evidence="7">
    <location>
        <position position="1"/>
    </location>
</feature>
<gene>
    <name evidence="7" type="ORF">ENO08_01090</name>
</gene>
<dbReference type="InterPro" id="IPR036266">
    <property type="entry name" value="SecA_Wing/Scaffold_sf"/>
</dbReference>
<dbReference type="GO" id="GO:0006605">
    <property type="term" value="P:protein targeting"/>
    <property type="evidence" value="ECO:0007669"/>
    <property type="project" value="InterPro"/>
</dbReference>
<accession>A0A7V2F330</accession>
<protein>
    <recommendedName>
        <fullName evidence="6">SecA Wing/Scaffold domain-containing protein</fullName>
    </recommendedName>
</protein>
<keyword evidence="2" id="KW-0963">Cytoplasm</keyword>
<dbReference type="GO" id="GO:0017038">
    <property type="term" value="P:protein import"/>
    <property type="evidence" value="ECO:0007669"/>
    <property type="project" value="InterPro"/>
</dbReference>
<feature type="domain" description="SecA Wing/Scaffold" evidence="6">
    <location>
        <begin position="1"/>
        <end position="177"/>
    </location>
</feature>
<feature type="region of interest" description="Disordered" evidence="5">
    <location>
        <begin position="207"/>
        <end position="261"/>
    </location>
</feature>
<keyword evidence="4" id="KW-0862">Zinc</keyword>
<dbReference type="Gene3D" id="1.10.3060.10">
    <property type="entry name" value="Helical scaffold and wing domains of SecA"/>
    <property type="match status" value="1"/>
</dbReference>
<feature type="compositionally biased region" description="Basic residues" evidence="5">
    <location>
        <begin position="250"/>
        <end position="261"/>
    </location>
</feature>
<reference evidence="7" key="1">
    <citation type="journal article" date="2020" name="mSystems">
        <title>Genome- and Community-Level Interaction Insights into Carbon Utilization and Element Cycling Functions of Hydrothermarchaeota in Hydrothermal Sediment.</title>
        <authorList>
            <person name="Zhou Z."/>
            <person name="Liu Y."/>
            <person name="Xu W."/>
            <person name="Pan J."/>
            <person name="Luo Z.H."/>
            <person name="Li M."/>
        </authorList>
    </citation>
    <scope>NUCLEOTIDE SEQUENCE [LARGE SCALE GENOMIC DNA]</scope>
    <source>
        <strain evidence="7">SpSt-1233</strain>
    </source>
</reference>
<dbReference type="Proteomes" id="UP000886069">
    <property type="component" value="Unassembled WGS sequence"/>
</dbReference>
<dbReference type="InterPro" id="IPR000185">
    <property type="entry name" value="SecA"/>
</dbReference>
<organism evidence="7">
    <name type="scientific">Eiseniibacteriota bacterium</name>
    <dbReference type="NCBI Taxonomy" id="2212470"/>
    <lineage>
        <taxon>Bacteria</taxon>
        <taxon>Candidatus Eiseniibacteriota</taxon>
    </lineage>
</organism>
<dbReference type="AlphaFoldDB" id="A0A7V2F330"/>
<dbReference type="GO" id="GO:0043952">
    <property type="term" value="P:protein transport by the Sec complex"/>
    <property type="evidence" value="ECO:0007669"/>
    <property type="project" value="TreeGrafter"/>
</dbReference>
<dbReference type="GO" id="GO:0005886">
    <property type="term" value="C:plasma membrane"/>
    <property type="evidence" value="ECO:0007669"/>
    <property type="project" value="TreeGrafter"/>
</dbReference>
<evidence type="ECO:0000259" key="6">
    <source>
        <dbReference type="Pfam" id="PF07516"/>
    </source>
</evidence>
<evidence type="ECO:0000256" key="4">
    <source>
        <dbReference type="ARBA" id="ARBA00022833"/>
    </source>
</evidence>
<dbReference type="InterPro" id="IPR011116">
    <property type="entry name" value="SecA_Wing/Scaffold"/>
</dbReference>
<evidence type="ECO:0000256" key="2">
    <source>
        <dbReference type="ARBA" id="ARBA00022490"/>
    </source>
</evidence>
<dbReference type="Pfam" id="PF07516">
    <property type="entry name" value="SecA_SW"/>
    <property type="match status" value="1"/>
</dbReference>
<dbReference type="EMBL" id="DSEC01000079">
    <property type="protein sequence ID" value="HER43038.1"/>
    <property type="molecule type" value="Genomic_DNA"/>
</dbReference>
<dbReference type="PANTHER" id="PTHR30612:SF0">
    <property type="entry name" value="CHLOROPLAST PROTEIN-TRANSPORTING ATPASE"/>
    <property type="match status" value="1"/>
</dbReference>
<dbReference type="Pfam" id="PF02810">
    <property type="entry name" value="SEC-C"/>
    <property type="match status" value="1"/>
</dbReference>
<evidence type="ECO:0000313" key="7">
    <source>
        <dbReference type="EMBL" id="HER43038.1"/>
    </source>
</evidence>
<proteinExistence type="predicted"/>
<dbReference type="GO" id="GO:0006886">
    <property type="term" value="P:intracellular protein transport"/>
    <property type="evidence" value="ECO:0007669"/>
    <property type="project" value="InterPro"/>
</dbReference>
<sequence>MNKQREVIYGRRDRILEEPDLESMMEGLIGEVVEDTLEKYASRSAAPDEWDFDGAKGELEGLLLVPFELPDIPDDETADLDMIVDSFKSRGLEAFEMRKSTIPEDIKTDFLRMIMLQSIDDKWMDHLYELDYLREGIYLRSYAQKDPLIEYKQEAFQMFSDMLVEIDKSILWALFRARFRAEEGERRRGAAGSGVAVHQVANAYTGRGPAQASQAPAEETAGPAAAGSRKPVRSGEKIGRNDPCPCGSGKKYKKCCGKNAG</sequence>
<dbReference type="SUPFAM" id="SSF81886">
    <property type="entry name" value="Helical scaffold and wing domains of SecA"/>
    <property type="match status" value="1"/>
</dbReference>
<feature type="compositionally biased region" description="Low complexity" evidence="5">
    <location>
        <begin position="215"/>
        <end position="227"/>
    </location>
</feature>
<evidence type="ECO:0000256" key="3">
    <source>
        <dbReference type="ARBA" id="ARBA00022723"/>
    </source>
</evidence>
<keyword evidence="3" id="KW-0479">Metal-binding</keyword>
<dbReference type="GO" id="GO:0005829">
    <property type="term" value="C:cytosol"/>
    <property type="evidence" value="ECO:0007669"/>
    <property type="project" value="TreeGrafter"/>
</dbReference>
<dbReference type="PANTHER" id="PTHR30612">
    <property type="entry name" value="SECA INNER MEMBRANE COMPONENT OF SEC PROTEIN SECRETION SYSTEM"/>
    <property type="match status" value="1"/>
</dbReference>